<feature type="transmembrane region" description="Helical" evidence="6">
    <location>
        <begin position="12"/>
        <end position="32"/>
    </location>
</feature>
<feature type="transmembrane region" description="Helical" evidence="6">
    <location>
        <begin position="239"/>
        <end position="258"/>
    </location>
</feature>
<dbReference type="InterPro" id="IPR037185">
    <property type="entry name" value="EmrE-like"/>
</dbReference>
<dbReference type="AlphaFoldDB" id="A0A835M9T6"/>
<dbReference type="Gene3D" id="1.10.3730.20">
    <property type="match status" value="1"/>
</dbReference>
<comment type="similarity">
    <text evidence="2 6">Belongs to the drug/metabolite transporter (DMT) superfamily. Plant drug/metabolite exporter (P-DME) (TC 2.A.7.4) family.</text>
</comment>
<feature type="transmembrane region" description="Helical" evidence="6">
    <location>
        <begin position="44"/>
        <end position="67"/>
    </location>
</feature>
<evidence type="ECO:0000256" key="5">
    <source>
        <dbReference type="ARBA" id="ARBA00023136"/>
    </source>
</evidence>
<protein>
    <recommendedName>
        <fullName evidence="6">WAT1-related protein</fullName>
    </recommendedName>
</protein>
<dbReference type="PANTHER" id="PTHR31218">
    <property type="entry name" value="WAT1-RELATED PROTEIN"/>
    <property type="match status" value="1"/>
</dbReference>
<feature type="transmembrane region" description="Helical" evidence="6">
    <location>
        <begin position="214"/>
        <end position="232"/>
    </location>
</feature>
<evidence type="ECO:0000256" key="3">
    <source>
        <dbReference type="ARBA" id="ARBA00022692"/>
    </source>
</evidence>
<dbReference type="Pfam" id="PF00892">
    <property type="entry name" value="EamA"/>
    <property type="match status" value="1"/>
</dbReference>
<proteinExistence type="inferred from homology"/>
<evidence type="ECO:0000256" key="2">
    <source>
        <dbReference type="ARBA" id="ARBA00007635"/>
    </source>
</evidence>
<feature type="domain" description="EamA" evidence="7">
    <location>
        <begin position="172"/>
        <end position="283"/>
    </location>
</feature>
<dbReference type="GO" id="GO:0016020">
    <property type="term" value="C:membrane"/>
    <property type="evidence" value="ECO:0007669"/>
    <property type="project" value="UniProtKB-SubCell"/>
</dbReference>
<evidence type="ECO:0000256" key="6">
    <source>
        <dbReference type="RuleBase" id="RU363077"/>
    </source>
</evidence>
<sequence length="310" mass="33884">MFRSFTMEFLEELAIVLALVSTQFVYVVYAVFTSHLMSIGLTPLFLTIYGSLAISFNSSFFLSPFVSKGLLHHFPLHSFHCFDICLSVTLFQVLLLNGVKKTSPTLATAMPNLAPGFIFIIAWVLRFERVNVKCMYGVVKITGTAIFSNLLDIAQQFRGLPVTAATLGDFPAPISLSAVTAFVGAIITAVVQLVQKHNLEIGTPLVSGKDLVGYALMGGAVSGACTSFQTWAMKKKGPVFVSTFSPIVTVFSVILSAITLGESISPGSLFGMFLMFSGLYCLLWAKRREYFVLEDEESLKVHDEKKPLLS</sequence>
<comment type="subcellular location">
    <subcellularLocation>
        <location evidence="1 6">Membrane</location>
        <topology evidence="1 6">Multi-pass membrane protein</topology>
    </subcellularLocation>
</comment>
<evidence type="ECO:0000256" key="4">
    <source>
        <dbReference type="ARBA" id="ARBA00022989"/>
    </source>
</evidence>
<comment type="caution">
    <text evidence="8">The sequence shown here is derived from an EMBL/GenBank/DDBJ whole genome shotgun (WGS) entry which is preliminary data.</text>
</comment>
<dbReference type="GO" id="GO:0022857">
    <property type="term" value="F:transmembrane transporter activity"/>
    <property type="evidence" value="ECO:0007669"/>
    <property type="project" value="InterPro"/>
</dbReference>
<feature type="transmembrane region" description="Helical" evidence="6">
    <location>
        <begin position="105"/>
        <end position="125"/>
    </location>
</feature>
<evidence type="ECO:0000313" key="9">
    <source>
        <dbReference type="Proteomes" id="UP000631114"/>
    </source>
</evidence>
<dbReference type="OrthoDB" id="642067at2759"/>
<name>A0A835M9T6_9MAGN</name>
<dbReference type="InterPro" id="IPR030184">
    <property type="entry name" value="WAT1-related"/>
</dbReference>
<organism evidence="8 9">
    <name type="scientific">Coptis chinensis</name>
    <dbReference type="NCBI Taxonomy" id="261450"/>
    <lineage>
        <taxon>Eukaryota</taxon>
        <taxon>Viridiplantae</taxon>
        <taxon>Streptophyta</taxon>
        <taxon>Embryophyta</taxon>
        <taxon>Tracheophyta</taxon>
        <taxon>Spermatophyta</taxon>
        <taxon>Magnoliopsida</taxon>
        <taxon>Ranunculales</taxon>
        <taxon>Ranunculaceae</taxon>
        <taxon>Coptidoideae</taxon>
        <taxon>Coptis</taxon>
    </lineage>
</organism>
<keyword evidence="4 6" id="KW-1133">Transmembrane helix</keyword>
<dbReference type="InterPro" id="IPR000620">
    <property type="entry name" value="EamA_dom"/>
</dbReference>
<reference evidence="8 9" key="1">
    <citation type="submission" date="2020-10" db="EMBL/GenBank/DDBJ databases">
        <title>The Coptis chinensis genome and diversification of protoberbering-type alkaloids.</title>
        <authorList>
            <person name="Wang B."/>
            <person name="Shu S."/>
            <person name="Song C."/>
            <person name="Liu Y."/>
        </authorList>
    </citation>
    <scope>NUCLEOTIDE SEQUENCE [LARGE SCALE GENOMIC DNA]</scope>
    <source>
        <strain evidence="8">HL-2020</strain>
        <tissue evidence="8">Leaf</tissue>
    </source>
</reference>
<dbReference type="EMBL" id="JADFTS010000003">
    <property type="protein sequence ID" value="KAF9615956.1"/>
    <property type="molecule type" value="Genomic_DNA"/>
</dbReference>
<feature type="transmembrane region" description="Helical" evidence="6">
    <location>
        <begin position="264"/>
        <end position="285"/>
    </location>
</feature>
<feature type="transmembrane region" description="Helical" evidence="6">
    <location>
        <begin position="79"/>
        <end position="99"/>
    </location>
</feature>
<keyword evidence="9" id="KW-1185">Reference proteome</keyword>
<dbReference type="Proteomes" id="UP000631114">
    <property type="component" value="Unassembled WGS sequence"/>
</dbReference>
<dbReference type="SUPFAM" id="SSF103481">
    <property type="entry name" value="Multidrug resistance efflux transporter EmrE"/>
    <property type="match status" value="2"/>
</dbReference>
<evidence type="ECO:0000313" key="8">
    <source>
        <dbReference type="EMBL" id="KAF9615956.1"/>
    </source>
</evidence>
<keyword evidence="3 6" id="KW-0812">Transmembrane</keyword>
<evidence type="ECO:0000259" key="7">
    <source>
        <dbReference type="Pfam" id="PF00892"/>
    </source>
</evidence>
<feature type="transmembrane region" description="Helical" evidence="6">
    <location>
        <begin position="174"/>
        <end position="194"/>
    </location>
</feature>
<accession>A0A835M9T6</accession>
<gene>
    <name evidence="8" type="ORF">IFM89_027313</name>
</gene>
<keyword evidence="5 6" id="KW-0472">Membrane</keyword>
<evidence type="ECO:0000256" key="1">
    <source>
        <dbReference type="ARBA" id="ARBA00004141"/>
    </source>
</evidence>